<accession>A0A2P2R4J0</accession>
<protein>
    <submittedName>
        <fullName evidence="2">Uncharacterized protein</fullName>
    </submittedName>
</protein>
<keyword evidence="1" id="KW-0812">Transmembrane</keyword>
<name>A0A2P2R4J0_RHIMU</name>
<proteinExistence type="predicted"/>
<keyword evidence="1" id="KW-1133">Transmembrane helix</keyword>
<evidence type="ECO:0000256" key="1">
    <source>
        <dbReference type="SAM" id="Phobius"/>
    </source>
</evidence>
<keyword evidence="1" id="KW-0472">Membrane</keyword>
<feature type="transmembrane region" description="Helical" evidence="1">
    <location>
        <begin position="7"/>
        <end position="27"/>
    </location>
</feature>
<organism evidence="2">
    <name type="scientific">Rhizophora mucronata</name>
    <name type="common">Asiatic mangrove</name>
    <dbReference type="NCBI Taxonomy" id="61149"/>
    <lineage>
        <taxon>Eukaryota</taxon>
        <taxon>Viridiplantae</taxon>
        <taxon>Streptophyta</taxon>
        <taxon>Embryophyta</taxon>
        <taxon>Tracheophyta</taxon>
        <taxon>Spermatophyta</taxon>
        <taxon>Magnoliopsida</taxon>
        <taxon>eudicotyledons</taxon>
        <taxon>Gunneridae</taxon>
        <taxon>Pentapetalae</taxon>
        <taxon>rosids</taxon>
        <taxon>fabids</taxon>
        <taxon>Malpighiales</taxon>
        <taxon>Rhizophoraceae</taxon>
        <taxon>Rhizophora</taxon>
    </lineage>
</organism>
<evidence type="ECO:0000313" key="2">
    <source>
        <dbReference type="EMBL" id="MBX74115.1"/>
    </source>
</evidence>
<sequence length="36" mass="4273">MKLACNFFLQCTSSFAVDLLLLFIWTLPCRIKCYRN</sequence>
<reference evidence="2" key="1">
    <citation type="submission" date="2018-02" db="EMBL/GenBank/DDBJ databases">
        <title>Rhizophora mucronata_Transcriptome.</title>
        <authorList>
            <person name="Meera S.P."/>
            <person name="Sreeshan A."/>
            <person name="Augustine A."/>
        </authorList>
    </citation>
    <scope>NUCLEOTIDE SEQUENCE</scope>
    <source>
        <tissue evidence="2">Leaf</tissue>
    </source>
</reference>
<dbReference type="AlphaFoldDB" id="A0A2P2R4J0"/>
<dbReference type="EMBL" id="GGEC01093631">
    <property type="protein sequence ID" value="MBX74115.1"/>
    <property type="molecule type" value="Transcribed_RNA"/>
</dbReference>